<protein>
    <recommendedName>
        <fullName evidence="4">Peptidase inhibitor family I36</fullName>
    </recommendedName>
</protein>
<evidence type="ECO:0008006" key="4">
    <source>
        <dbReference type="Google" id="ProtNLM"/>
    </source>
</evidence>
<dbReference type="Proteomes" id="UP000318380">
    <property type="component" value="Unassembled WGS sequence"/>
</dbReference>
<reference evidence="2 3" key="1">
    <citation type="submission" date="2019-06" db="EMBL/GenBank/DDBJ databases">
        <title>Sequencing the genomes of 1000 actinobacteria strains.</title>
        <authorList>
            <person name="Klenk H.-P."/>
        </authorList>
    </citation>
    <scope>NUCLEOTIDE SEQUENCE [LARGE SCALE GENOMIC DNA]</scope>
    <source>
        <strain evidence="2 3">DSM 24683</strain>
    </source>
</reference>
<feature type="chain" id="PRO_5039414899" description="Peptidase inhibitor family I36" evidence="1">
    <location>
        <begin position="20"/>
        <end position="132"/>
    </location>
</feature>
<organism evidence="2 3">
    <name type="scientific">Kribbella amoyensis</name>
    <dbReference type="NCBI Taxonomy" id="996641"/>
    <lineage>
        <taxon>Bacteria</taxon>
        <taxon>Bacillati</taxon>
        <taxon>Actinomycetota</taxon>
        <taxon>Actinomycetes</taxon>
        <taxon>Propionibacteriales</taxon>
        <taxon>Kribbellaceae</taxon>
        <taxon>Kribbella</taxon>
    </lineage>
</organism>
<proteinExistence type="predicted"/>
<keyword evidence="3" id="KW-1185">Reference proteome</keyword>
<keyword evidence="1" id="KW-0732">Signal</keyword>
<dbReference type="EMBL" id="VIVK01000001">
    <property type="protein sequence ID" value="TWD79372.1"/>
    <property type="molecule type" value="Genomic_DNA"/>
</dbReference>
<dbReference type="AlphaFoldDB" id="A0A561BKS9"/>
<dbReference type="RefSeq" id="WP_145802455.1">
    <property type="nucleotide sequence ID" value="NZ_VIVK01000001.1"/>
</dbReference>
<evidence type="ECO:0000313" key="2">
    <source>
        <dbReference type="EMBL" id="TWD79372.1"/>
    </source>
</evidence>
<comment type="caution">
    <text evidence="2">The sequence shown here is derived from an EMBL/GenBank/DDBJ whole genome shotgun (WGS) entry which is preliminary data.</text>
</comment>
<accession>A0A561BKS9</accession>
<feature type="signal peptide" evidence="1">
    <location>
        <begin position="1"/>
        <end position="19"/>
    </location>
</feature>
<sequence>MRKTMKIAAGMAMAGGALAASVGAGAPAAQAAETGGTSAQGGTYAGCPYGAVCVYPNGSWNGGRPSHVYYSYGAHNLSNQFGTHRVFNNQYGGAKAYICLEYGGKNCPTYLAQYHYVDKNLTPINSLKLTKS</sequence>
<gene>
    <name evidence="2" type="ORF">FB561_0430</name>
</gene>
<evidence type="ECO:0000313" key="3">
    <source>
        <dbReference type="Proteomes" id="UP000318380"/>
    </source>
</evidence>
<dbReference type="OrthoDB" id="4325857at2"/>
<name>A0A561BKS9_9ACTN</name>
<evidence type="ECO:0000256" key="1">
    <source>
        <dbReference type="SAM" id="SignalP"/>
    </source>
</evidence>